<protein>
    <submittedName>
        <fullName evidence="1">Uncharacterized protein</fullName>
    </submittedName>
</protein>
<sequence length="81" mass="8851">MSFMADTLLRTSPIDARAVVQERVGVQAGEPRHAELVQVAVVVQAKDPFLGEFVEPFLVSRLDVKVAKKLAVQVVEPLHAC</sequence>
<comment type="caution">
    <text evidence="1">The sequence shown here is derived from an EMBL/GenBank/DDBJ whole genome shotgun (WGS) entry which is preliminary data.</text>
</comment>
<dbReference type="Proteomes" id="UP000276223">
    <property type="component" value="Unassembled WGS sequence"/>
</dbReference>
<dbReference type="AlphaFoldDB" id="A0A3N1VR04"/>
<organism evidence="1 2">
    <name type="scientific">Desulfosoma caldarium</name>
    <dbReference type="NCBI Taxonomy" id="610254"/>
    <lineage>
        <taxon>Bacteria</taxon>
        <taxon>Pseudomonadati</taxon>
        <taxon>Thermodesulfobacteriota</taxon>
        <taxon>Syntrophobacteria</taxon>
        <taxon>Syntrophobacterales</taxon>
        <taxon>Syntrophobacteraceae</taxon>
        <taxon>Desulfosoma</taxon>
    </lineage>
</organism>
<proteinExistence type="predicted"/>
<gene>
    <name evidence="1" type="ORF">EDC27_0030</name>
</gene>
<reference evidence="1 2" key="1">
    <citation type="submission" date="2018-11" db="EMBL/GenBank/DDBJ databases">
        <title>Genomic Encyclopedia of Type Strains, Phase IV (KMG-IV): sequencing the most valuable type-strain genomes for metagenomic binning, comparative biology and taxonomic classification.</title>
        <authorList>
            <person name="Goeker M."/>
        </authorList>
    </citation>
    <scope>NUCLEOTIDE SEQUENCE [LARGE SCALE GENOMIC DNA]</scope>
    <source>
        <strain evidence="1 2">DSM 22027</strain>
    </source>
</reference>
<accession>A0A3N1VR04</accession>
<name>A0A3N1VR04_9BACT</name>
<evidence type="ECO:0000313" key="1">
    <source>
        <dbReference type="EMBL" id="ROR03498.1"/>
    </source>
</evidence>
<keyword evidence="2" id="KW-1185">Reference proteome</keyword>
<dbReference type="EMBL" id="RJVA01000001">
    <property type="protein sequence ID" value="ROR03498.1"/>
    <property type="molecule type" value="Genomic_DNA"/>
</dbReference>
<evidence type="ECO:0000313" key="2">
    <source>
        <dbReference type="Proteomes" id="UP000276223"/>
    </source>
</evidence>